<protein>
    <submittedName>
        <fullName evidence="1">Uncharacterized protein</fullName>
    </submittedName>
</protein>
<keyword evidence="2" id="KW-1185">Reference proteome</keyword>
<dbReference type="RefSeq" id="WP_306942490.1">
    <property type="nucleotide sequence ID" value="NZ_CP132976.1"/>
</dbReference>
<gene>
    <name evidence="1" type="ORF">RAS12_25135</name>
</gene>
<evidence type="ECO:0000313" key="2">
    <source>
        <dbReference type="Proteomes" id="UP001234798"/>
    </source>
</evidence>
<dbReference type="Proteomes" id="UP001234798">
    <property type="component" value="Chromosome"/>
</dbReference>
<accession>A0ABY9M002</accession>
<name>A0ABY9M002_9BURK</name>
<reference evidence="1 2" key="1">
    <citation type="submission" date="2023-08" db="EMBL/GenBank/DDBJ databases">
        <title>Achromobacter seleniivolatilans sp. nov., isolated from seleniferous soil.</title>
        <authorList>
            <person name="Zhang S."/>
            <person name="Li K."/>
            <person name="Peng J."/>
            <person name="Zhao Q."/>
            <person name="Wang H."/>
            <person name="Guo Y."/>
        </authorList>
    </citation>
    <scope>NUCLEOTIDE SEQUENCE [LARGE SCALE GENOMIC DNA]</scope>
    <source>
        <strain evidence="1 2">R39</strain>
    </source>
</reference>
<dbReference type="EMBL" id="CP132976">
    <property type="protein sequence ID" value="WMD19864.1"/>
    <property type="molecule type" value="Genomic_DNA"/>
</dbReference>
<proteinExistence type="predicted"/>
<evidence type="ECO:0000313" key="1">
    <source>
        <dbReference type="EMBL" id="WMD19864.1"/>
    </source>
</evidence>
<sequence>MRVSSVEREWGEAVDQASALAAVFLCLAADWDGGRGERLAQAADAWRAAALGSGRAEIADTVVLPVISTWLSPACYAASCRVFLTLLLENVS</sequence>
<organism evidence="1 2">
    <name type="scientific">Achromobacter seleniivolatilans</name>
    <dbReference type="NCBI Taxonomy" id="3047478"/>
    <lineage>
        <taxon>Bacteria</taxon>
        <taxon>Pseudomonadati</taxon>
        <taxon>Pseudomonadota</taxon>
        <taxon>Betaproteobacteria</taxon>
        <taxon>Burkholderiales</taxon>
        <taxon>Alcaligenaceae</taxon>
        <taxon>Achromobacter</taxon>
    </lineage>
</organism>